<dbReference type="InterPro" id="IPR011004">
    <property type="entry name" value="Trimer_LpxA-like_sf"/>
</dbReference>
<dbReference type="HOGENOM" id="CLU_319306_0_0_6"/>
<dbReference type="InterPro" id="IPR031025">
    <property type="entry name" value="LruC_dom"/>
</dbReference>
<protein>
    <submittedName>
        <fullName evidence="5">Uncharacterized protein</fullName>
    </submittedName>
</protein>
<evidence type="ECO:0000313" key="6">
    <source>
        <dbReference type="Proteomes" id="UP000011864"/>
    </source>
</evidence>
<dbReference type="STRING" id="1129794.C427_0238"/>
<dbReference type="Pfam" id="PF16130">
    <property type="entry name" value="DUF4842"/>
    <property type="match status" value="1"/>
</dbReference>
<organism evidence="5 6">
    <name type="scientific">Paraglaciecola psychrophila 170</name>
    <dbReference type="NCBI Taxonomy" id="1129794"/>
    <lineage>
        <taxon>Bacteria</taxon>
        <taxon>Pseudomonadati</taxon>
        <taxon>Pseudomonadota</taxon>
        <taxon>Gammaproteobacteria</taxon>
        <taxon>Alteromonadales</taxon>
        <taxon>Alteromonadaceae</taxon>
        <taxon>Paraglaciecola</taxon>
    </lineage>
</organism>
<dbReference type="InterPro" id="IPR021884">
    <property type="entry name" value="Ice-bd_prot"/>
</dbReference>
<proteinExistence type="inferred from homology"/>
<dbReference type="Gene3D" id="2.160.10.10">
    <property type="entry name" value="Hexapeptide repeat proteins"/>
    <property type="match status" value="1"/>
</dbReference>
<dbReference type="NCBIfam" id="TIGR04456">
    <property type="entry name" value="LruC_dom"/>
    <property type="match status" value="1"/>
</dbReference>
<dbReference type="InterPro" id="IPR045474">
    <property type="entry name" value="GEVED"/>
</dbReference>
<dbReference type="KEGG" id="gps:C427_0238"/>
<dbReference type="eggNOG" id="COG1044">
    <property type="taxonomic scope" value="Bacteria"/>
</dbReference>
<comment type="similarity">
    <text evidence="1">Belongs to the ice-binding protein family.</text>
</comment>
<gene>
    <name evidence="5" type="ORF">C427_0238</name>
</gene>
<dbReference type="Pfam" id="PF11999">
    <property type="entry name" value="Ice_binding"/>
    <property type="match status" value="1"/>
</dbReference>
<name>K6YYQ6_9ALTE</name>
<dbReference type="OrthoDB" id="1204817at2"/>
<evidence type="ECO:0000256" key="1">
    <source>
        <dbReference type="ARBA" id="ARBA00005445"/>
    </source>
</evidence>
<dbReference type="Proteomes" id="UP000011864">
    <property type="component" value="Chromosome"/>
</dbReference>
<keyword evidence="6" id="KW-1185">Reference proteome</keyword>
<dbReference type="Pfam" id="PF20009">
    <property type="entry name" value="GEVED"/>
    <property type="match status" value="1"/>
</dbReference>
<keyword evidence="2" id="KW-0732">Signal</keyword>
<feature type="domain" description="DUF4842" evidence="3">
    <location>
        <begin position="678"/>
        <end position="897"/>
    </location>
</feature>
<evidence type="ECO:0000259" key="4">
    <source>
        <dbReference type="Pfam" id="PF20009"/>
    </source>
</evidence>
<reference evidence="5 6" key="1">
    <citation type="journal article" date="2013" name="Genome Announc.">
        <title>Complete Genome Sequence of Glaciecola psychrophila Strain 170T.</title>
        <authorList>
            <person name="Yin J."/>
            <person name="Chen J."/>
            <person name="Liu G."/>
            <person name="Yu Y."/>
            <person name="Song L."/>
            <person name="Wang X."/>
            <person name="Qu X."/>
        </authorList>
    </citation>
    <scope>NUCLEOTIDE SEQUENCE [LARGE SCALE GENOMIC DNA]</scope>
    <source>
        <strain evidence="5 6">170</strain>
    </source>
</reference>
<evidence type="ECO:0000256" key="2">
    <source>
        <dbReference type="ARBA" id="ARBA00022729"/>
    </source>
</evidence>
<dbReference type="SUPFAM" id="SSF51161">
    <property type="entry name" value="Trimeric LpxA-like enzymes"/>
    <property type="match status" value="1"/>
</dbReference>
<dbReference type="InterPro" id="IPR032295">
    <property type="entry name" value="DUF4842"/>
</dbReference>
<dbReference type="PATRIC" id="fig|1129794.4.peg.232"/>
<accession>K6YYQ6</accession>
<dbReference type="EMBL" id="CP003837">
    <property type="protein sequence ID" value="AGH42348.1"/>
    <property type="molecule type" value="Genomic_DNA"/>
</dbReference>
<dbReference type="RefSeq" id="WP_007638249.1">
    <property type="nucleotide sequence ID" value="NC_020514.1"/>
</dbReference>
<sequence length="910" mass="97052">MQKYNVYLCDDYKVKGSGNDVLLLASACLTHHEEWFQRYVTYHTRCNVTDRSQGRKKRVAPNNAKIDISKLKDNCDRNSRNHLSNNTPPNRENSFFRCVNPLLLISALLILSSAQVTAQSLADSDLNNQSLYASGYVTAGARTTIGGNVQSATAVTLAANAIIAGNVEAGAATTLGADAGVVGYIEAGSTVTLGVAAFVNGYIQTGTTATVGASAIIDGSIIAGTTATFDTLVEVTGDVLAGTTVTVGAGSIFHGNVDAGTTTTIGAGVQIDGILTANSLLVPPPPLLVTNQEVLITTMQTALKDLGTGTELVSITFGVNNETLEAGIYSTIDYLTITGGKTLTLDGKGVDGTWIFNIANYLSFAIDAKVILLNVTDNSTIIWNVLGDKPGAAGYTQLGAGAETTGFILAKGFVQTGANTVIEGIANDCGGAYSATNFIEFGADSVIGQTGCTNGMAASITQAIAEAPPEATIDFGDAPASYSSLAADNGASHSTENNTIFMGSGVDAEFDSYQFPLSDDVTDGNDDEDGVAFVTGLEVGNSALLELIASTPAFVDAWIDFDGNGVFGTDEQIADTQAVIQGSNTLAYDVPEWAEAGNTWARFRLSSIGGLEPTGSFSDGEVEDHQVDITELNVSISYYPSASEWATIAFEDNWPSIGDYDFNDLVMNYRISEYRLNDEVIRIKLEGQIAAVGALHHNGFAFRLPGILRSTVDEDAIRYTINDIPQNTSPLELARNEAIAIVTNDVWDFVSASINCNYYRTEPGCGTDIQMGFSMTLPMTNAIPSLQMPEFPYDPFLFASDGYDHSLAFGLPPGRAYEIHLPDKAPTEAFRTDFFGRQDDRSEPQNGRYFVSENGMPWAINVGVEMQYSLEYMDVIYAYPLFSSFIANEGLVDADWYIPENANTNNIFSN</sequence>
<dbReference type="AlphaFoldDB" id="K6YYQ6"/>
<evidence type="ECO:0000259" key="3">
    <source>
        <dbReference type="Pfam" id="PF16130"/>
    </source>
</evidence>
<evidence type="ECO:0000313" key="5">
    <source>
        <dbReference type="EMBL" id="AGH42348.1"/>
    </source>
</evidence>
<feature type="domain" description="GEVED" evidence="4">
    <location>
        <begin position="555"/>
        <end position="627"/>
    </location>
</feature>